<name>A0A927IKU0_9BURK</name>
<keyword evidence="3 7" id="KW-0479">Metal-binding</keyword>
<keyword evidence="5 7" id="KW-0862">Zinc</keyword>
<sequence length="688" mass="77091">MTPQNNPLLSPWNTPFGIPPFESFKPSDFEPAFEQAMAEHLAEIDAIVQQSAAPDFDNTVVALERSGQALQRVSAVFFNLSASNTSEALQAVERVMAPQLAAHESRIRLNTALFARIDAVHVQSAQLGLDAESQRVLERYHLDFVLAGARLNEAQRARLAEISQELAGLYTRFSQNVLADEGEFSQVLRTEDELQGLPDFVRTAARQAALARGLNDPQAHVITLSRSSLMPFMTFSPCRPLREQLWRAWCLRGERLAAHDNRPLIRHIMGLRHEQARLLGYRSSAHKALADTMAGSPEAARQLLTTVWGPAKDRARQEYADMLALAREEQPGQAPETIEPWDWHFWAERVRARRYAIEEAQIKPYLQLHKLTEAMFHVAGRLFGLQFRPLHDHPRYTKALQAYEVLDELGQHVGVFVSDNFARQNKRSGAWMSTFRDQAGLLNARPIVINNNNFVAPAAGAPALLSLDDARTLFHEFGHGLHGLLSQCHYPRLAGTAVLRDFVEFPSQILENWLLQPAVLRQFALHHATGEPMPDALIDKILQAKTFNQGFATVEYLASALVDLALHEHEDPASLDPTAFEQEVLAALDMPAGIGMRHRLPHFLHLFAGDGYASAYYVYLWAEVLEADGFEAFVHSGDIFEPTLARKLKGHIFTRGNAVPPMQAYEAFRGRPPLVDALLRQRGLQQDA</sequence>
<dbReference type="SUPFAM" id="SSF55486">
    <property type="entry name" value="Metalloproteases ('zincins'), catalytic domain"/>
    <property type="match status" value="1"/>
</dbReference>
<evidence type="ECO:0000256" key="6">
    <source>
        <dbReference type="ARBA" id="ARBA00023049"/>
    </source>
</evidence>
<keyword evidence="6 7" id="KW-0482">Metalloprotease</keyword>
<dbReference type="EMBL" id="JACYFT010000001">
    <property type="protein sequence ID" value="MBD8049222.1"/>
    <property type="molecule type" value="Genomic_DNA"/>
</dbReference>
<dbReference type="PANTHER" id="PTHR43660">
    <property type="entry name" value="DIPEPTIDYL CARBOXYPEPTIDASE"/>
    <property type="match status" value="1"/>
</dbReference>
<dbReference type="Pfam" id="PF01432">
    <property type="entry name" value="Peptidase_M3"/>
    <property type="match status" value="1"/>
</dbReference>
<evidence type="ECO:0000256" key="7">
    <source>
        <dbReference type="RuleBase" id="RU003435"/>
    </source>
</evidence>
<dbReference type="InterPro" id="IPR024077">
    <property type="entry name" value="Neurolysin/TOP_dom2"/>
</dbReference>
<dbReference type="GO" id="GO:0005829">
    <property type="term" value="C:cytosol"/>
    <property type="evidence" value="ECO:0007669"/>
    <property type="project" value="UniProtKB-ARBA"/>
</dbReference>
<organism evidence="9 10">
    <name type="scientific">Limnohabitans radicicola</name>
    <dbReference type="NCBI Taxonomy" id="2771427"/>
    <lineage>
        <taxon>Bacteria</taxon>
        <taxon>Pseudomonadati</taxon>
        <taxon>Pseudomonadota</taxon>
        <taxon>Betaproteobacteria</taxon>
        <taxon>Burkholderiales</taxon>
        <taxon>Comamonadaceae</taxon>
        <taxon>Limnohabitans</taxon>
    </lineage>
</organism>
<dbReference type="Gene3D" id="3.40.390.10">
    <property type="entry name" value="Collagenase (Catalytic Domain)"/>
    <property type="match status" value="1"/>
</dbReference>
<evidence type="ECO:0000256" key="5">
    <source>
        <dbReference type="ARBA" id="ARBA00022833"/>
    </source>
</evidence>
<evidence type="ECO:0000256" key="2">
    <source>
        <dbReference type="ARBA" id="ARBA00022670"/>
    </source>
</evidence>
<protein>
    <submittedName>
        <fullName evidence="9">M3 family metallopeptidase</fullName>
    </submittedName>
</protein>
<keyword evidence="2 7" id="KW-0645">Protease</keyword>
<dbReference type="InterPro" id="IPR045090">
    <property type="entry name" value="Pept_M3A_M3B"/>
</dbReference>
<comment type="similarity">
    <text evidence="1 7">Belongs to the peptidase M3 family.</text>
</comment>
<keyword evidence="10" id="KW-1185">Reference proteome</keyword>
<dbReference type="Proteomes" id="UP000647424">
    <property type="component" value="Unassembled WGS sequence"/>
</dbReference>
<dbReference type="AlphaFoldDB" id="A0A927IKU0"/>
<accession>A0A927IKU0</accession>
<gene>
    <name evidence="9" type="ORF">IC609_01605</name>
</gene>
<reference evidence="9" key="1">
    <citation type="submission" date="2020-09" db="EMBL/GenBank/DDBJ databases">
        <title>Genome seq and assembly of Limnohabitants sp.</title>
        <authorList>
            <person name="Chhetri G."/>
        </authorList>
    </citation>
    <scope>NUCLEOTIDE SEQUENCE</scope>
    <source>
        <strain evidence="9">JUR4</strain>
    </source>
</reference>
<dbReference type="GO" id="GO:0004222">
    <property type="term" value="F:metalloendopeptidase activity"/>
    <property type="evidence" value="ECO:0007669"/>
    <property type="project" value="InterPro"/>
</dbReference>
<dbReference type="InterPro" id="IPR034005">
    <property type="entry name" value="M3A_DCP"/>
</dbReference>
<dbReference type="InterPro" id="IPR024079">
    <property type="entry name" value="MetalloPept_cat_dom_sf"/>
</dbReference>
<comment type="cofactor">
    <cofactor evidence="7">
        <name>Zn(2+)</name>
        <dbReference type="ChEBI" id="CHEBI:29105"/>
    </cofactor>
    <text evidence="7">Binds 1 zinc ion.</text>
</comment>
<dbReference type="PANTHER" id="PTHR43660:SF1">
    <property type="entry name" value="DIPEPTIDYL CARBOXYPEPTIDASE"/>
    <property type="match status" value="1"/>
</dbReference>
<dbReference type="GO" id="GO:0006508">
    <property type="term" value="P:proteolysis"/>
    <property type="evidence" value="ECO:0007669"/>
    <property type="project" value="UniProtKB-KW"/>
</dbReference>
<dbReference type="GO" id="GO:0046872">
    <property type="term" value="F:metal ion binding"/>
    <property type="evidence" value="ECO:0007669"/>
    <property type="project" value="UniProtKB-UniRule"/>
</dbReference>
<proteinExistence type="inferred from homology"/>
<evidence type="ECO:0000313" key="10">
    <source>
        <dbReference type="Proteomes" id="UP000647424"/>
    </source>
</evidence>
<dbReference type="RefSeq" id="WP_191817706.1">
    <property type="nucleotide sequence ID" value="NZ_JACYFT010000001.1"/>
</dbReference>
<feature type="domain" description="Peptidase M3A/M3B catalytic" evidence="8">
    <location>
        <begin position="233"/>
        <end position="683"/>
    </location>
</feature>
<evidence type="ECO:0000256" key="1">
    <source>
        <dbReference type="ARBA" id="ARBA00006040"/>
    </source>
</evidence>
<evidence type="ECO:0000313" key="9">
    <source>
        <dbReference type="EMBL" id="MBD8049222.1"/>
    </source>
</evidence>
<evidence type="ECO:0000256" key="3">
    <source>
        <dbReference type="ARBA" id="ARBA00022723"/>
    </source>
</evidence>
<dbReference type="CDD" id="cd06456">
    <property type="entry name" value="M3A_DCP"/>
    <property type="match status" value="1"/>
</dbReference>
<dbReference type="FunFam" id="3.40.390.10:FF:000009">
    <property type="entry name" value="Oligopeptidase A"/>
    <property type="match status" value="1"/>
</dbReference>
<dbReference type="Gene3D" id="1.10.1370.10">
    <property type="entry name" value="Neurolysin, domain 3"/>
    <property type="match status" value="1"/>
</dbReference>
<evidence type="ECO:0000259" key="8">
    <source>
        <dbReference type="Pfam" id="PF01432"/>
    </source>
</evidence>
<comment type="caution">
    <text evidence="9">The sequence shown here is derived from an EMBL/GenBank/DDBJ whole genome shotgun (WGS) entry which is preliminary data.</text>
</comment>
<evidence type="ECO:0000256" key="4">
    <source>
        <dbReference type="ARBA" id="ARBA00022801"/>
    </source>
</evidence>
<dbReference type="GO" id="GO:0004180">
    <property type="term" value="F:carboxypeptidase activity"/>
    <property type="evidence" value="ECO:0007669"/>
    <property type="project" value="TreeGrafter"/>
</dbReference>
<dbReference type="InterPro" id="IPR001567">
    <property type="entry name" value="Pept_M3A_M3B_dom"/>
</dbReference>
<keyword evidence="4 7" id="KW-0378">Hydrolase</keyword>